<feature type="transmembrane region" description="Helical" evidence="1">
    <location>
        <begin position="39"/>
        <end position="57"/>
    </location>
</feature>
<evidence type="ECO:0000313" key="2">
    <source>
        <dbReference type="EMBL" id="ADO83248.1"/>
    </source>
</evidence>
<accession>E3H817</accession>
<evidence type="ECO:0000313" key="3">
    <source>
        <dbReference type="Proteomes" id="UP000006875"/>
    </source>
</evidence>
<keyword evidence="1" id="KW-0812">Transmembrane</keyword>
<gene>
    <name evidence="2" type="ordered locus">Ilyop_1468</name>
</gene>
<evidence type="ECO:0008006" key="4">
    <source>
        <dbReference type="Google" id="ProtNLM"/>
    </source>
</evidence>
<dbReference type="Proteomes" id="UP000006875">
    <property type="component" value="Chromosome"/>
</dbReference>
<dbReference type="HOGENOM" id="CLU_1330334_0_0_0"/>
<keyword evidence="3" id="KW-1185">Reference proteome</keyword>
<dbReference type="RefSeq" id="WP_013387915.1">
    <property type="nucleotide sequence ID" value="NC_014632.1"/>
</dbReference>
<dbReference type="AlphaFoldDB" id="E3H817"/>
<organism evidence="2 3">
    <name type="scientific">Ilyobacter polytropus (strain ATCC 51220 / DSM 2926 / LMG 16218 / CuHBu1)</name>
    <dbReference type="NCBI Taxonomy" id="572544"/>
    <lineage>
        <taxon>Bacteria</taxon>
        <taxon>Fusobacteriati</taxon>
        <taxon>Fusobacteriota</taxon>
        <taxon>Fusobacteriia</taxon>
        <taxon>Fusobacteriales</taxon>
        <taxon>Fusobacteriaceae</taxon>
        <taxon>Ilyobacter</taxon>
    </lineage>
</organism>
<sequence length="177" mass="20016">MVRKLIFALAWVGIFIISLGGIYLGIIPEYFYNVDFYGYAFRGALIGLSTIYLLLAIEKLLSNFEKPKDYEIQTENGKLTVSSSSVNNLVKEIVGSSPDIKNIRPSNKIKRKKLFITVKVDAYTDSEISKNILDLQSQIKDYVFEYLGVEVENVEVKVSKLVKRKAASGFRSERGDE</sequence>
<dbReference type="STRING" id="572544.Ilyop_1468"/>
<keyword evidence="1" id="KW-1133">Transmembrane helix</keyword>
<dbReference type="eggNOG" id="ENOG502ZCAR">
    <property type="taxonomic scope" value="Bacteria"/>
</dbReference>
<proteinExistence type="predicted"/>
<evidence type="ECO:0000256" key="1">
    <source>
        <dbReference type="SAM" id="Phobius"/>
    </source>
</evidence>
<dbReference type="KEGG" id="ipo:Ilyop_1468"/>
<protein>
    <recommendedName>
        <fullName evidence="4">Alkaline shock response membrane anchor protein AmaP</fullName>
    </recommendedName>
</protein>
<dbReference type="NCBIfam" id="NF033218">
    <property type="entry name" value="anchor_AmaP"/>
    <property type="match status" value="1"/>
</dbReference>
<name>E3H817_ILYPC</name>
<dbReference type="EMBL" id="CP002281">
    <property type="protein sequence ID" value="ADO83248.1"/>
    <property type="molecule type" value="Genomic_DNA"/>
</dbReference>
<reference evidence="2 3" key="1">
    <citation type="journal article" date="2010" name="Stand. Genomic Sci.">
        <title>Complete genome sequence of Ilyobacter polytropus type strain (CuHbu1).</title>
        <authorList>
            <person name="Sikorski J."/>
            <person name="Chertkov O."/>
            <person name="Lapidus A."/>
            <person name="Nolan M."/>
            <person name="Lucas S."/>
            <person name="Del Rio T.G."/>
            <person name="Tice H."/>
            <person name="Cheng J.F."/>
            <person name="Tapia R."/>
            <person name="Han C."/>
            <person name="Goodwin L."/>
            <person name="Pitluck S."/>
            <person name="Liolios K."/>
            <person name="Ivanova N."/>
            <person name="Mavromatis K."/>
            <person name="Mikhailova N."/>
            <person name="Pati A."/>
            <person name="Chen A."/>
            <person name="Palaniappan K."/>
            <person name="Land M."/>
            <person name="Hauser L."/>
            <person name="Chang Y.J."/>
            <person name="Jeffries C.D."/>
            <person name="Brambilla E."/>
            <person name="Yasawong M."/>
            <person name="Rohde M."/>
            <person name="Pukall R."/>
            <person name="Spring S."/>
            <person name="Goker M."/>
            <person name="Woyke T."/>
            <person name="Bristow J."/>
            <person name="Eisen J.A."/>
            <person name="Markowitz V."/>
            <person name="Hugenholtz P."/>
            <person name="Kyrpides N.C."/>
            <person name="Klenk H.P."/>
        </authorList>
    </citation>
    <scope>NUCLEOTIDE SEQUENCE [LARGE SCALE GENOMIC DNA]</scope>
    <source>
        <strain evidence="3">ATCC 51220 / DSM 2926 / LMG 16218 / CuHBu1</strain>
    </source>
</reference>
<keyword evidence="1" id="KW-0472">Membrane</keyword>
<feature type="transmembrane region" description="Helical" evidence="1">
    <location>
        <begin position="7"/>
        <end position="27"/>
    </location>
</feature>